<dbReference type="KEGG" id="mch:Mchl_1623"/>
<dbReference type="EMBL" id="CP001298">
    <property type="protein sequence ID" value="ACK82487.1"/>
    <property type="molecule type" value="Genomic_DNA"/>
</dbReference>
<organism evidence="1 2">
    <name type="scientific">Methylorubrum extorquens (strain CM4 / NCIMB 13688)</name>
    <name type="common">Methylobacterium extorquens</name>
    <dbReference type="NCBI Taxonomy" id="440085"/>
    <lineage>
        <taxon>Bacteria</taxon>
        <taxon>Pseudomonadati</taxon>
        <taxon>Pseudomonadota</taxon>
        <taxon>Alphaproteobacteria</taxon>
        <taxon>Hyphomicrobiales</taxon>
        <taxon>Methylobacteriaceae</taxon>
        <taxon>Methylorubrum</taxon>
    </lineage>
</organism>
<accession>B7KSY5</accession>
<gene>
    <name evidence="1" type="ordered locus">Mchl_1623</name>
</gene>
<dbReference type="HOGENOM" id="CLU_1633454_0_0_5"/>
<dbReference type="AlphaFoldDB" id="B7KSY5"/>
<name>B7KSY5_METC4</name>
<evidence type="ECO:0000313" key="2">
    <source>
        <dbReference type="Proteomes" id="UP000002385"/>
    </source>
</evidence>
<dbReference type="RefSeq" id="WP_015950306.1">
    <property type="nucleotide sequence ID" value="NC_011757.1"/>
</dbReference>
<dbReference type="Proteomes" id="UP000002385">
    <property type="component" value="Chromosome"/>
</dbReference>
<proteinExistence type="predicted"/>
<protein>
    <submittedName>
        <fullName evidence="1">Uncharacterized protein</fullName>
    </submittedName>
</protein>
<reference evidence="1 2" key="2">
    <citation type="journal article" date="2012" name="J. Bacteriol.">
        <title>Complete genome sequences of six strains of the genus Methylobacterium.</title>
        <authorList>
            <person name="Marx C.J."/>
            <person name="Bringel F."/>
            <person name="Chistoserdova L."/>
            <person name="Moulin L."/>
            <person name="Farhan Ul Haque M."/>
            <person name="Fleischman D.E."/>
            <person name="Gruffaz C."/>
            <person name="Jourand P."/>
            <person name="Knief C."/>
            <person name="Lee M.C."/>
            <person name="Muller E.E."/>
            <person name="Nadalig T."/>
            <person name="Peyraud R."/>
            <person name="Roselli S."/>
            <person name="Russ L."/>
            <person name="Goodwin L.A."/>
            <person name="Ivanova N."/>
            <person name="Kyrpides N."/>
            <person name="Lajus A."/>
            <person name="Land M.L."/>
            <person name="Medigue C."/>
            <person name="Mikhailova N."/>
            <person name="Nolan M."/>
            <person name="Woyke T."/>
            <person name="Stolyar S."/>
            <person name="Vorholt J.A."/>
            <person name="Vuilleumier S."/>
        </authorList>
    </citation>
    <scope>NUCLEOTIDE SEQUENCE [LARGE SCALE GENOMIC DNA]</scope>
    <source>
        <strain evidence="2">CM4 / NCIMB 13688</strain>
    </source>
</reference>
<reference evidence="2" key="1">
    <citation type="submission" date="2008-12" db="EMBL/GenBank/DDBJ databases">
        <title>Complete sequence of chromosome of Methylobacterium chloromethanicum CM4.</title>
        <authorList>
            <consortium name="US DOE Joint Genome Institute"/>
            <person name="Lucas S."/>
            <person name="Copeland A."/>
            <person name="Lapidus A."/>
            <person name="Glavina del Rio T."/>
            <person name="Dalin E."/>
            <person name="Tice H."/>
            <person name="Bruce D."/>
            <person name="Goodwin L."/>
            <person name="Pitluck S."/>
            <person name="Chertkov O."/>
            <person name="Brettin T."/>
            <person name="Detter J.C."/>
            <person name="Han C."/>
            <person name="Larimer F."/>
            <person name="Land M."/>
            <person name="Hauser L."/>
            <person name="Kyrpides N."/>
            <person name="Mikhailova N."/>
            <person name="Marx C."/>
            <person name="Richardson P."/>
        </authorList>
    </citation>
    <scope>NUCLEOTIDE SEQUENCE [LARGE SCALE GENOMIC DNA]</scope>
    <source>
        <strain evidence="2">CM4 / NCIMB 13688</strain>
    </source>
</reference>
<evidence type="ECO:0000313" key="1">
    <source>
        <dbReference type="EMBL" id="ACK82487.1"/>
    </source>
</evidence>
<sequence>MNPDYRPGVSYGDRYDAAILSALADGVTSVAAAERIGVSADYIRFRARDLGHLDAWKAKAGMRRRRGSASLPVRAAANPSMWAALVVTGRRDEGPSRLARELRGRIVVLDRDGLDPSHGIACLHAAGLTLPEINRLTGVSIADAVEAIRCHGPSLCAPEARP</sequence>